<gene>
    <name evidence="4" type="ORF">AB205_0113850</name>
</gene>
<feature type="domain" description="Ig-like" evidence="3">
    <location>
        <begin position="174"/>
        <end position="234"/>
    </location>
</feature>
<dbReference type="GO" id="GO:0050808">
    <property type="term" value="P:synapse organization"/>
    <property type="evidence" value="ECO:0007669"/>
    <property type="project" value="TreeGrafter"/>
</dbReference>
<dbReference type="PROSITE" id="PS50835">
    <property type="entry name" value="IG_LIKE"/>
    <property type="match status" value="3"/>
</dbReference>
<dbReference type="SMART" id="SM00408">
    <property type="entry name" value="IGc2"/>
    <property type="match status" value="3"/>
</dbReference>
<dbReference type="Gene3D" id="2.60.40.10">
    <property type="entry name" value="Immunoglobulins"/>
    <property type="match status" value="3"/>
</dbReference>
<reference evidence="5" key="1">
    <citation type="journal article" date="2017" name="Nat. Commun.">
        <title>The North American bullfrog draft genome provides insight into hormonal regulation of long noncoding RNA.</title>
        <authorList>
            <person name="Hammond S.A."/>
            <person name="Warren R.L."/>
            <person name="Vandervalk B.P."/>
            <person name="Kucuk E."/>
            <person name="Khan H."/>
            <person name="Gibb E.A."/>
            <person name="Pandoh P."/>
            <person name="Kirk H."/>
            <person name="Zhao Y."/>
            <person name="Jones M."/>
            <person name="Mungall A.J."/>
            <person name="Coope R."/>
            <person name="Pleasance S."/>
            <person name="Moore R.A."/>
            <person name="Holt R.A."/>
            <person name="Round J.M."/>
            <person name="Ohora S."/>
            <person name="Walle B.V."/>
            <person name="Veldhoen N."/>
            <person name="Helbing C.C."/>
            <person name="Birol I."/>
        </authorList>
    </citation>
    <scope>NUCLEOTIDE SEQUENCE [LARGE SCALE GENOMIC DNA]</scope>
</reference>
<dbReference type="InterPro" id="IPR013098">
    <property type="entry name" value="Ig_I-set"/>
</dbReference>
<dbReference type="CDD" id="cd00096">
    <property type="entry name" value="Ig"/>
    <property type="match status" value="1"/>
</dbReference>
<dbReference type="SUPFAM" id="SSF48726">
    <property type="entry name" value="Immunoglobulin"/>
    <property type="match status" value="3"/>
</dbReference>
<dbReference type="GO" id="GO:0030424">
    <property type="term" value="C:axon"/>
    <property type="evidence" value="ECO:0007669"/>
    <property type="project" value="TreeGrafter"/>
</dbReference>
<dbReference type="GO" id="GO:0008046">
    <property type="term" value="F:axon guidance receptor activity"/>
    <property type="evidence" value="ECO:0007669"/>
    <property type="project" value="TreeGrafter"/>
</dbReference>
<evidence type="ECO:0000259" key="3">
    <source>
        <dbReference type="PROSITE" id="PS50835"/>
    </source>
</evidence>
<dbReference type="FunFam" id="2.60.40.10:FF:000032">
    <property type="entry name" value="palladin isoform X1"/>
    <property type="match status" value="1"/>
</dbReference>
<dbReference type="Pfam" id="PF13927">
    <property type="entry name" value="Ig_3"/>
    <property type="match status" value="1"/>
</dbReference>
<dbReference type="InterPro" id="IPR013783">
    <property type="entry name" value="Ig-like_fold"/>
</dbReference>
<proteinExistence type="predicted"/>
<dbReference type="AlphaFoldDB" id="A0A2G9Q071"/>
<keyword evidence="1" id="KW-1015">Disulfide bond</keyword>
<dbReference type="SMART" id="SM00409">
    <property type="entry name" value="IG"/>
    <property type="match status" value="2"/>
</dbReference>
<feature type="domain" description="Ig-like" evidence="3">
    <location>
        <begin position="80"/>
        <end position="169"/>
    </location>
</feature>
<protein>
    <recommendedName>
        <fullName evidence="3">Ig-like domain-containing protein</fullName>
    </recommendedName>
</protein>
<dbReference type="Proteomes" id="UP000228934">
    <property type="component" value="Unassembled WGS sequence"/>
</dbReference>
<sequence>MANQPLSLGCEVNGVPFPVVTWSKDNKIMTEAPGISFQSAGQGLRFHRIRKDDSGSYTCRAVNRAGEAHRTYNILVFVPPTIYGAGSVQDLTAREGTEVELQCRVSGLPKPQVQWTKDGQPLTPGDSTLQLVEEEQILRLNGTKLSHQGRYQCLAFNHAGQQVKDFNLKILTPPTVWSSNETTTVASLLHGSVVLKCEAKGSPPPSITWFKDKRPIVSSSRASYRDSGRSLQLN</sequence>
<dbReference type="GO" id="GO:0005886">
    <property type="term" value="C:plasma membrane"/>
    <property type="evidence" value="ECO:0007669"/>
    <property type="project" value="TreeGrafter"/>
</dbReference>
<evidence type="ECO:0000256" key="2">
    <source>
        <dbReference type="ARBA" id="ARBA00023319"/>
    </source>
</evidence>
<dbReference type="PANTHER" id="PTHR45080">
    <property type="entry name" value="CONTACTIN 5"/>
    <property type="match status" value="1"/>
</dbReference>
<dbReference type="FunFam" id="2.60.40.10:FF:000503">
    <property type="entry name" value="Hemicentin 1"/>
    <property type="match status" value="1"/>
</dbReference>
<keyword evidence="5" id="KW-1185">Reference proteome</keyword>
<dbReference type="InterPro" id="IPR003599">
    <property type="entry name" value="Ig_sub"/>
</dbReference>
<dbReference type="GO" id="GO:0007156">
    <property type="term" value="P:homophilic cell adhesion via plasma membrane adhesion molecules"/>
    <property type="evidence" value="ECO:0007669"/>
    <property type="project" value="TreeGrafter"/>
</dbReference>
<feature type="domain" description="Ig-like" evidence="3">
    <location>
        <begin position="1"/>
        <end position="75"/>
    </location>
</feature>
<dbReference type="GO" id="GO:0043025">
    <property type="term" value="C:neuronal cell body"/>
    <property type="evidence" value="ECO:0007669"/>
    <property type="project" value="TreeGrafter"/>
</dbReference>
<dbReference type="EMBL" id="KV922518">
    <property type="protein sequence ID" value="PIO09002.1"/>
    <property type="molecule type" value="Genomic_DNA"/>
</dbReference>
<dbReference type="InterPro" id="IPR007110">
    <property type="entry name" value="Ig-like_dom"/>
</dbReference>
<dbReference type="InterPro" id="IPR036179">
    <property type="entry name" value="Ig-like_dom_sf"/>
</dbReference>
<name>A0A2G9Q071_AQUCT</name>
<accession>A0A2G9Q071</accession>
<evidence type="ECO:0000313" key="4">
    <source>
        <dbReference type="EMBL" id="PIO09002.1"/>
    </source>
</evidence>
<dbReference type="PANTHER" id="PTHR45080:SF28">
    <property type="entry name" value="HEMICENTIN-2"/>
    <property type="match status" value="1"/>
</dbReference>
<dbReference type="Pfam" id="PF07679">
    <property type="entry name" value="I-set"/>
    <property type="match status" value="2"/>
</dbReference>
<organism evidence="4 5">
    <name type="scientific">Aquarana catesbeiana</name>
    <name type="common">American bullfrog</name>
    <name type="synonym">Rana catesbeiana</name>
    <dbReference type="NCBI Taxonomy" id="8400"/>
    <lineage>
        <taxon>Eukaryota</taxon>
        <taxon>Metazoa</taxon>
        <taxon>Chordata</taxon>
        <taxon>Craniata</taxon>
        <taxon>Vertebrata</taxon>
        <taxon>Euteleostomi</taxon>
        <taxon>Amphibia</taxon>
        <taxon>Batrachia</taxon>
        <taxon>Anura</taxon>
        <taxon>Neobatrachia</taxon>
        <taxon>Ranoidea</taxon>
        <taxon>Ranidae</taxon>
        <taxon>Aquarana</taxon>
    </lineage>
</organism>
<keyword evidence="2" id="KW-0393">Immunoglobulin domain</keyword>
<evidence type="ECO:0000256" key="1">
    <source>
        <dbReference type="ARBA" id="ARBA00023157"/>
    </source>
</evidence>
<feature type="non-terminal residue" evidence="4">
    <location>
        <position position="234"/>
    </location>
</feature>
<dbReference type="InterPro" id="IPR050958">
    <property type="entry name" value="Cell_Adh-Cytoskel_Orgn"/>
</dbReference>
<evidence type="ECO:0000313" key="5">
    <source>
        <dbReference type="Proteomes" id="UP000228934"/>
    </source>
</evidence>
<dbReference type="InterPro" id="IPR003598">
    <property type="entry name" value="Ig_sub2"/>
</dbReference>
<dbReference type="OrthoDB" id="5985519at2759"/>